<dbReference type="InterPro" id="IPR018713">
    <property type="entry name" value="MPAB/Lcp_cat_dom"/>
</dbReference>
<organism evidence="3 4">
    <name type="scientific">Kineococcus aurantiacus</name>
    <dbReference type="NCBI Taxonomy" id="37633"/>
    <lineage>
        <taxon>Bacteria</taxon>
        <taxon>Bacillati</taxon>
        <taxon>Actinomycetota</taxon>
        <taxon>Actinomycetes</taxon>
        <taxon>Kineosporiales</taxon>
        <taxon>Kineosporiaceae</taxon>
        <taxon>Kineococcus</taxon>
    </lineage>
</organism>
<evidence type="ECO:0000313" key="3">
    <source>
        <dbReference type="EMBL" id="NYD21715.1"/>
    </source>
</evidence>
<dbReference type="EMBL" id="JACCBB010000001">
    <property type="protein sequence ID" value="NYD21715.1"/>
    <property type="molecule type" value="Genomic_DNA"/>
</dbReference>
<evidence type="ECO:0000259" key="2">
    <source>
        <dbReference type="Pfam" id="PF09995"/>
    </source>
</evidence>
<reference evidence="3 4" key="1">
    <citation type="submission" date="2020-07" db="EMBL/GenBank/DDBJ databases">
        <title>Sequencing the genomes of 1000 actinobacteria strains.</title>
        <authorList>
            <person name="Klenk H.-P."/>
        </authorList>
    </citation>
    <scope>NUCLEOTIDE SEQUENCE [LARGE SCALE GENOMIC DNA]</scope>
    <source>
        <strain evidence="3 4">DSM 7487</strain>
    </source>
</reference>
<protein>
    <submittedName>
        <fullName evidence="3">Uncharacterized protein (DUF2236 family)</fullName>
    </submittedName>
</protein>
<evidence type="ECO:0000256" key="1">
    <source>
        <dbReference type="SAM" id="MobiDB-lite"/>
    </source>
</evidence>
<dbReference type="RefSeq" id="WP_179750201.1">
    <property type="nucleotide sequence ID" value="NZ_BAAAGN010000005.1"/>
</dbReference>
<feature type="region of interest" description="Disordered" evidence="1">
    <location>
        <begin position="1"/>
        <end position="31"/>
    </location>
</feature>
<dbReference type="Proteomes" id="UP000521922">
    <property type="component" value="Unassembled WGS sequence"/>
</dbReference>
<dbReference type="Pfam" id="PF09995">
    <property type="entry name" value="MPAB_Lcp_cat"/>
    <property type="match status" value="1"/>
</dbReference>
<dbReference type="PANTHER" id="PTHR36151">
    <property type="entry name" value="BLR2777 PROTEIN"/>
    <property type="match status" value="1"/>
</dbReference>
<proteinExistence type="predicted"/>
<sequence length="303" mass="31797">MPRPLPRLPLSAVFPPAPGPGTPGDPGVIAPGGPFRRVSAERAVVLGGPAAILLQVAHPLVAEGVAVHSDYAAGPARRLLGTLQAALTVTFGDTDQARAAAREVGRAHAPVRGTTRSAVPGTPAGTPYRANDPDLALWVHATLVWTARRVAERYAGVRLTPAEREGHWQESKPFARLFAVPDQVLPGTVAEFDDYVARTLRGLVVTDAARAVARDVLTQRTSPPLPGVAALARSITADVLPARIAGAYGLPLSPGRRAAAGLTRGLLRAARPVLPRGVAQWPHAEVARRRVQALQPRASTRQG</sequence>
<comment type="caution">
    <text evidence="3">The sequence shown here is derived from an EMBL/GenBank/DDBJ whole genome shotgun (WGS) entry which is preliminary data.</text>
</comment>
<gene>
    <name evidence="3" type="ORF">BJ968_001255</name>
</gene>
<keyword evidence="4" id="KW-1185">Reference proteome</keyword>
<name>A0A7Y9DIM8_9ACTN</name>
<dbReference type="GO" id="GO:0016491">
    <property type="term" value="F:oxidoreductase activity"/>
    <property type="evidence" value="ECO:0007669"/>
    <property type="project" value="InterPro"/>
</dbReference>
<evidence type="ECO:0000313" key="4">
    <source>
        <dbReference type="Proteomes" id="UP000521922"/>
    </source>
</evidence>
<dbReference type="AlphaFoldDB" id="A0A7Y9DIM8"/>
<accession>A0A7Y9DIM8</accession>
<dbReference type="PANTHER" id="PTHR36151:SF3">
    <property type="entry name" value="ER-BOUND OXYGENASE MPAB_MPAB'_RUBBER OXYGENASE CATALYTIC DOMAIN-CONTAINING PROTEIN"/>
    <property type="match status" value="1"/>
</dbReference>
<feature type="domain" description="ER-bound oxygenase mpaB/mpaB'/Rubber oxygenase catalytic" evidence="2">
    <location>
        <begin position="37"/>
        <end position="271"/>
    </location>
</feature>